<dbReference type="Proteomes" id="UP000467841">
    <property type="component" value="Unassembled WGS sequence"/>
</dbReference>
<dbReference type="EMBL" id="CACVBM020001285">
    <property type="protein sequence ID" value="CAA7043651.1"/>
    <property type="molecule type" value="Genomic_DNA"/>
</dbReference>
<protein>
    <submittedName>
        <fullName evidence="1">Uncharacterized protein</fullName>
    </submittedName>
</protein>
<dbReference type="AlphaFoldDB" id="A0A6D2K2P5"/>
<comment type="caution">
    <text evidence="1">The sequence shown here is derived from an EMBL/GenBank/DDBJ whole genome shotgun (WGS) entry which is preliminary data.</text>
</comment>
<keyword evidence="2" id="KW-1185">Reference proteome</keyword>
<gene>
    <name evidence="1" type="ORF">MERR_LOCUS30886</name>
</gene>
<reference evidence="1" key="1">
    <citation type="submission" date="2020-01" db="EMBL/GenBank/DDBJ databases">
        <authorList>
            <person name="Mishra B."/>
        </authorList>
    </citation>
    <scope>NUCLEOTIDE SEQUENCE [LARGE SCALE GENOMIC DNA]</scope>
</reference>
<sequence length="180" mass="19434">MSSLSCRGREEEDRKEGKGYCFSDSLLCLPRPSGSPEVVTCADPPTLAAADSPCRDEDDATELESGDVAGITEVGARGFVGLDSDAIYLEWKGGAPLMDNNEFDSEMVWGCKLKPRWGVPQKELEFKGAFDEASGSHVRDEGKFAALIQFYDGALKGARNEVDRMKAELAGNPGDDMADD</sequence>
<evidence type="ECO:0000313" key="2">
    <source>
        <dbReference type="Proteomes" id="UP000467841"/>
    </source>
</evidence>
<evidence type="ECO:0000313" key="1">
    <source>
        <dbReference type="EMBL" id="CAA7043651.1"/>
    </source>
</evidence>
<proteinExistence type="predicted"/>
<name>A0A6D2K2P5_9BRAS</name>
<organism evidence="1 2">
    <name type="scientific">Microthlaspi erraticum</name>
    <dbReference type="NCBI Taxonomy" id="1685480"/>
    <lineage>
        <taxon>Eukaryota</taxon>
        <taxon>Viridiplantae</taxon>
        <taxon>Streptophyta</taxon>
        <taxon>Embryophyta</taxon>
        <taxon>Tracheophyta</taxon>
        <taxon>Spermatophyta</taxon>
        <taxon>Magnoliopsida</taxon>
        <taxon>eudicotyledons</taxon>
        <taxon>Gunneridae</taxon>
        <taxon>Pentapetalae</taxon>
        <taxon>rosids</taxon>
        <taxon>malvids</taxon>
        <taxon>Brassicales</taxon>
        <taxon>Brassicaceae</taxon>
        <taxon>Coluteocarpeae</taxon>
        <taxon>Microthlaspi</taxon>
    </lineage>
</organism>
<accession>A0A6D2K2P5</accession>